<accession>A0A0A8ZSB4</accession>
<protein>
    <submittedName>
        <fullName evidence="1">Uncharacterized protein</fullName>
    </submittedName>
</protein>
<reference evidence="1" key="1">
    <citation type="submission" date="2014-09" db="EMBL/GenBank/DDBJ databases">
        <authorList>
            <person name="Magalhaes I.L.F."/>
            <person name="Oliveira U."/>
            <person name="Santos F.R."/>
            <person name="Vidigal T.H.D.A."/>
            <person name="Brescovit A.D."/>
            <person name="Santos A.J."/>
        </authorList>
    </citation>
    <scope>NUCLEOTIDE SEQUENCE</scope>
    <source>
        <tissue evidence="1">Shoot tissue taken approximately 20 cm above the soil surface</tissue>
    </source>
</reference>
<organism evidence="1">
    <name type="scientific">Arundo donax</name>
    <name type="common">Giant reed</name>
    <name type="synonym">Donax arundinaceus</name>
    <dbReference type="NCBI Taxonomy" id="35708"/>
    <lineage>
        <taxon>Eukaryota</taxon>
        <taxon>Viridiplantae</taxon>
        <taxon>Streptophyta</taxon>
        <taxon>Embryophyta</taxon>
        <taxon>Tracheophyta</taxon>
        <taxon>Spermatophyta</taxon>
        <taxon>Magnoliopsida</taxon>
        <taxon>Liliopsida</taxon>
        <taxon>Poales</taxon>
        <taxon>Poaceae</taxon>
        <taxon>PACMAD clade</taxon>
        <taxon>Arundinoideae</taxon>
        <taxon>Arundineae</taxon>
        <taxon>Arundo</taxon>
    </lineage>
</organism>
<name>A0A0A8ZSB4_ARUDO</name>
<sequence length="29" mass="3426">MYSLRLSTLKLRFTLNKRLDGCQTLQKPT</sequence>
<evidence type="ECO:0000313" key="1">
    <source>
        <dbReference type="EMBL" id="JAD39630.1"/>
    </source>
</evidence>
<reference evidence="1" key="2">
    <citation type="journal article" date="2015" name="Data Brief">
        <title>Shoot transcriptome of the giant reed, Arundo donax.</title>
        <authorList>
            <person name="Barrero R.A."/>
            <person name="Guerrero F.D."/>
            <person name="Moolhuijzen P."/>
            <person name="Goolsby J.A."/>
            <person name="Tidwell J."/>
            <person name="Bellgard S.E."/>
            <person name="Bellgard M.I."/>
        </authorList>
    </citation>
    <scope>NUCLEOTIDE SEQUENCE</scope>
    <source>
        <tissue evidence="1">Shoot tissue taken approximately 20 cm above the soil surface</tissue>
    </source>
</reference>
<proteinExistence type="predicted"/>
<dbReference type="EMBL" id="GBRH01258265">
    <property type="protein sequence ID" value="JAD39630.1"/>
    <property type="molecule type" value="Transcribed_RNA"/>
</dbReference>
<dbReference type="AlphaFoldDB" id="A0A0A8ZSB4"/>